<evidence type="ECO:0000256" key="1">
    <source>
        <dbReference type="SAM" id="Phobius"/>
    </source>
</evidence>
<evidence type="ECO:0000313" key="2">
    <source>
        <dbReference type="EMBL" id="ERT09871.1"/>
    </source>
</evidence>
<sequence length="134" mass="15205">MSKAAIIRLTLLFLILAGLGLWTRQLMSGSSVEQLNEQARILEAIYTQGNYIEAGIWGVFAAGFAVAAFKHRGWVRVHRAIAAITFFLFGLSDIVEVETGGWWRPWWLFVWKSSCVLSMVILLAIYLKKRSTQR</sequence>
<reference evidence="2 3" key="1">
    <citation type="journal article" date="2013" name="Front. Microbiol.">
        <title>Comparative genomic analyses of the cyanobacterium, Lyngbya aestuarii BL J, a powerful hydrogen producer.</title>
        <authorList>
            <person name="Kothari A."/>
            <person name="Vaughn M."/>
            <person name="Garcia-Pichel F."/>
        </authorList>
    </citation>
    <scope>NUCLEOTIDE SEQUENCE [LARGE SCALE GENOMIC DNA]</scope>
    <source>
        <strain evidence="2 3">BL J</strain>
    </source>
</reference>
<dbReference type="AlphaFoldDB" id="U7QTY0"/>
<keyword evidence="3" id="KW-1185">Reference proteome</keyword>
<keyword evidence="1" id="KW-0812">Transmembrane</keyword>
<keyword evidence="1" id="KW-1133">Transmembrane helix</keyword>
<evidence type="ECO:0000313" key="3">
    <source>
        <dbReference type="Proteomes" id="UP000017127"/>
    </source>
</evidence>
<proteinExistence type="predicted"/>
<protein>
    <submittedName>
        <fullName evidence="2">Putative membrane protein</fullName>
    </submittedName>
</protein>
<dbReference type="EMBL" id="AUZM01000001">
    <property type="protein sequence ID" value="ERT09871.1"/>
    <property type="molecule type" value="Genomic_DNA"/>
</dbReference>
<organism evidence="2 3">
    <name type="scientific">Lyngbya aestuarii BL J</name>
    <dbReference type="NCBI Taxonomy" id="1348334"/>
    <lineage>
        <taxon>Bacteria</taxon>
        <taxon>Bacillati</taxon>
        <taxon>Cyanobacteriota</taxon>
        <taxon>Cyanophyceae</taxon>
        <taxon>Oscillatoriophycideae</taxon>
        <taxon>Oscillatoriales</taxon>
        <taxon>Microcoleaceae</taxon>
        <taxon>Lyngbya</taxon>
    </lineage>
</organism>
<dbReference type="Proteomes" id="UP000017127">
    <property type="component" value="Unassembled WGS sequence"/>
</dbReference>
<name>U7QTY0_9CYAN</name>
<comment type="caution">
    <text evidence="2">The sequence shown here is derived from an EMBL/GenBank/DDBJ whole genome shotgun (WGS) entry which is preliminary data.</text>
</comment>
<keyword evidence="1" id="KW-0472">Membrane</keyword>
<accession>U7QTY0</accession>
<dbReference type="OrthoDB" id="467044at2"/>
<feature type="transmembrane region" description="Helical" evidence="1">
    <location>
        <begin position="109"/>
        <end position="127"/>
    </location>
</feature>
<gene>
    <name evidence="2" type="ORF">M595_0173</name>
</gene>
<feature type="transmembrane region" description="Helical" evidence="1">
    <location>
        <begin position="81"/>
        <end position="103"/>
    </location>
</feature>
<feature type="transmembrane region" description="Helical" evidence="1">
    <location>
        <begin position="50"/>
        <end position="69"/>
    </location>
</feature>
<dbReference type="RefSeq" id="WP_023063933.1">
    <property type="nucleotide sequence ID" value="NZ_AUZM01000001.1"/>
</dbReference>